<sequence length="97" mass="11354">MFIKSTFINLIVKMENPFEIILERLEKIEIAIQKLKLPTIKDDKEVLLSRIETATLLKFSLTTLWKHTKSGKLKSYGIGNRVFYKKDEVLKSLTRIN</sequence>
<dbReference type="Pfam" id="PF12728">
    <property type="entry name" value="HTH_17"/>
    <property type="match status" value="1"/>
</dbReference>
<feature type="domain" description="Helix-turn-helix" evidence="1">
    <location>
        <begin position="49"/>
        <end position="93"/>
    </location>
</feature>
<proteinExistence type="predicted"/>
<keyword evidence="3" id="KW-1185">Reference proteome</keyword>
<name>H7FSW8_FLAFP</name>
<gene>
    <name evidence="2" type="ORF">HJ01_02399</name>
</gene>
<accession>H7FSW8</accession>
<protein>
    <recommendedName>
        <fullName evidence="1">Helix-turn-helix domain-containing protein</fullName>
    </recommendedName>
</protein>
<evidence type="ECO:0000259" key="1">
    <source>
        <dbReference type="Pfam" id="PF12728"/>
    </source>
</evidence>
<dbReference type="EMBL" id="AHKF01000018">
    <property type="protein sequence ID" value="EIA08677.1"/>
    <property type="molecule type" value="Genomic_DNA"/>
</dbReference>
<dbReference type="InterPro" id="IPR041657">
    <property type="entry name" value="HTH_17"/>
</dbReference>
<dbReference type="STRING" id="1086011.HJ01_02399"/>
<organism evidence="2 3">
    <name type="scientific">Flavobacterium frigoris (strain PS1)</name>
    <dbReference type="NCBI Taxonomy" id="1086011"/>
    <lineage>
        <taxon>Bacteria</taxon>
        <taxon>Pseudomonadati</taxon>
        <taxon>Bacteroidota</taxon>
        <taxon>Flavobacteriia</taxon>
        <taxon>Flavobacteriales</taxon>
        <taxon>Flavobacteriaceae</taxon>
        <taxon>Flavobacterium</taxon>
    </lineage>
</organism>
<evidence type="ECO:0000313" key="3">
    <source>
        <dbReference type="Proteomes" id="UP000005566"/>
    </source>
</evidence>
<reference evidence="2 3" key="1">
    <citation type="journal article" date="2014" name="Acta Crystallogr. D">
        <title>Structure-based characterization and antifreeze properties of a hyperactive ice-binding protein from the Antarctic bacterium Flavobacterium frigoris PS1.</title>
        <authorList>
            <person name="Do H."/>
            <person name="Kim S.J."/>
            <person name="Kim H.J."/>
            <person name="Lee J.H."/>
        </authorList>
    </citation>
    <scope>NUCLEOTIDE SEQUENCE [LARGE SCALE GENOMIC DNA]</scope>
    <source>
        <strain evidence="2 3">PS1</strain>
    </source>
</reference>
<dbReference type="PATRIC" id="fig|1086011.3.peg.2348"/>
<evidence type="ECO:0000313" key="2">
    <source>
        <dbReference type="EMBL" id="EIA08677.1"/>
    </source>
</evidence>
<comment type="caution">
    <text evidence="2">The sequence shown here is derived from an EMBL/GenBank/DDBJ whole genome shotgun (WGS) entry which is preliminary data.</text>
</comment>
<dbReference type="eggNOG" id="ENOG502ZYRC">
    <property type="taxonomic scope" value="Bacteria"/>
</dbReference>
<dbReference type="Proteomes" id="UP000005566">
    <property type="component" value="Unassembled WGS sequence"/>
</dbReference>
<dbReference type="AlphaFoldDB" id="H7FSW8"/>